<reference evidence="2" key="1">
    <citation type="submission" date="2013-04" db="EMBL/GenBank/DDBJ databases">
        <authorList>
            <person name="Qu J."/>
            <person name="Murali S.C."/>
            <person name="Bandaranaike D."/>
            <person name="Bellair M."/>
            <person name="Blankenburg K."/>
            <person name="Chao H."/>
            <person name="Dinh H."/>
            <person name="Doddapaneni H."/>
            <person name="Downs B."/>
            <person name="Dugan-Rocha S."/>
            <person name="Elkadiri S."/>
            <person name="Gnanaolivu R.D."/>
            <person name="Hernandez B."/>
            <person name="Javaid M."/>
            <person name="Jayaseelan J.C."/>
            <person name="Lee S."/>
            <person name="Li M."/>
            <person name="Ming W."/>
            <person name="Munidasa M."/>
            <person name="Muniz J."/>
            <person name="Nguyen L."/>
            <person name="Ongeri F."/>
            <person name="Osuji N."/>
            <person name="Pu L.-L."/>
            <person name="Puazo M."/>
            <person name="Qu C."/>
            <person name="Quiroz J."/>
            <person name="Raj R."/>
            <person name="Weissenberger G."/>
            <person name="Xin Y."/>
            <person name="Zou X."/>
            <person name="Han Y."/>
            <person name="Richards S."/>
            <person name="Worley K."/>
            <person name="Muzny D."/>
            <person name="Gibbs R."/>
        </authorList>
    </citation>
    <scope>NUCLEOTIDE SEQUENCE</scope>
    <source>
        <strain evidence="2">Sampled in the wild</strain>
    </source>
</reference>
<proteinExistence type="predicted"/>
<feature type="compositionally biased region" description="Low complexity" evidence="1">
    <location>
        <begin position="160"/>
        <end position="172"/>
    </location>
</feature>
<dbReference type="Proteomes" id="UP000792457">
    <property type="component" value="Unassembled WGS sequence"/>
</dbReference>
<comment type="caution">
    <text evidence="2">The sequence shown here is derived from an EMBL/GenBank/DDBJ whole genome shotgun (WGS) entry which is preliminary data.</text>
</comment>
<evidence type="ECO:0000256" key="1">
    <source>
        <dbReference type="SAM" id="MobiDB-lite"/>
    </source>
</evidence>
<evidence type="ECO:0000313" key="2">
    <source>
        <dbReference type="EMBL" id="KAG8222537.1"/>
    </source>
</evidence>
<feature type="region of interest" description="Disordered" evidence="1">
    <location>
        <begin position="140"/>
        <end position="172"/>
    </location>
</feature>
<evidence type="ECO:0000313" key="3">
    <source>
        <dbReference type="Proteomes" id="UP000792457"/>
    </source>
</evidence>
<sequence>MEIGNATGGSPICEADQLCLSLPPSAPFSFSPSTPLTLFRPPRPLSPIFSVGSLHPRDPFRTLFLWHFPGDPRFFIPSSRRFSPLRGSLATSAAVEHNLPRRKDLLSPSYSSPLYSAIPFRKIARPRSFFTCSNSTAVGGESIPKHEQGFPRFSSPPHPTSSLSSRRGKNSSNLDRFQWSISRLQLYPEGDPLVEKLLKDMATLPIKKVALTNLYEIFLCLELQVTEPGKISIFLCPLYPFTLLHIIWYCSKR</sequence>
<dbReference type="EMBL" id="KZ308136">
    <property type="protein sequence ID" value="KAG8222537.1"/>
    <property type="molecule type" value="Genomic_DNA"/>
</dbReference>
<reference evidence="2" key="2">
    <citation type="submission" date="2017-10" db="EMBL/GenBank/DDBJ databases">
        <title>Ladona fulva Genome sequencing and assembly.</title>
        <authorList>
            <person name="Murali S."/>
            <person name="Richards S."/>
            <person name="Bandaranaike D."/>
            <person name="Bellair M."/>
            <person name="Blankenburg K."/>
            <person name="Chao H."/>
            <person name="Dinh H."/>
            <person name="Doddapaneni H."/>
            <person name="Dugan-Rocha S."/>
            <person name="Elkadiri S."/>
            <person name="Gnanaolivu R."/>
            <person name="Hernandez B."/>
            <person name="Skinner E."/>
            <person name="Javaid M."/>
            <person name="Lee S."/>
            <person name="Li M."/>
            <person name="Ming W."/>
            <person name="Munidasa M."/>
            <person name="Muniz J."/>
            <person name="Nguyen L."/>
            <person name="Hughes D."/>
            <person name="Osuji N."/>
            <person name="Pu L.-L."/>
            <person name="Puazo M."/>
            <person name="Qu C."/>
            <person name="Quiroz J."/>
            <person name="Raj R."/>
            <person name="Weissenberger G."/>
            <person name="Xin Y."/>
            <person name="Zou X."/>
            <person name="Han Y."/>
            <person name="Worley K."/>
            <person name="Muzny D."/>
            <person name="Gibbs R."/>
        </authorList>
    </citation>
    <scope>NUCLEOTIDE SEQUENCE</scope>
    <source>
        <strain evidence="2">Sampled in the wild</strain>
    </source>
</reference>
<dbReference type="AlphaFoldDB" id="A0A8K0JVB6"/>
<keyword evidence="3" id="KW-1185">Reference proteome</keyword>
<accession>A0A8K0JVB6</accession>
<name>A0A8K0JVB6_LADFU</name>
<dbReference type="OrthoDB" id="8583677at2759"/>
<protein>
    <submittedName>
        <fullName evidence="2">Uncharacterized protein</fullName>
    </submittedName>
</protein>
<organism evidence="2 3">
    <name type="scientific">Ladona fulva</name>
    <name type="common">Scarce chaser dragonfly</name>
    <name type="synonym">Libellula fulva</name>
    <dbReference type="NCBI Taxonomy" id="123851"/>
    <lineage>
        <taxon>Eukaryota</taxon>
        <taxon>Metazoa</taxon>
        <taxon>Ecdysozoa</taxon>
        <taxon>Arthropoda</taxon>
        <taxon>Hexapoda</taxon>
        <taxon>Insecta</taxon>
        <taxon>Pterygota</taxon>
        <taxon>Palaeoptera</taxon>
        <taxon>Odonata</taxon>
        <taxon>Epiprocta</taxon>
        <taxon>Anisoptera</taxon>
        <taxon>Libelluloidea</taxon>
        <taxon>Libellulidae</taxon>
        <taxon>Ladona</taxon>
    </lineage>
</organism>
<gene>
    <name evidence="2" type="ORF">J437_LFUL004573</name>
</gene>